<sequence length="108" mass="11781">MELSYQIIILSILMSGMVTGFITFRMHGMRLAPHFAALITAFIATLGGVVTGNIWVLYVAVLLQFAVVITAFTQTWAVLRYNFQTAPSYAPHLALVALIPVLAIVSVI</sequence>
<dbReference type="Pfam" id="PF17379">
    <property type="entry name" value="DUF5400"/>
    <property type="match status" value="1"/>
</dbReference>
<name>A0A1D3L073_9EURY</name>
<feature type="transmembrane region" description="Helical" evidence="1">
    <location>
        <begin position="55"/>
        <end position="77"/>
    </location>
</feature>
<dbReference type="KEGG" id="mcub:MCBB_0289"/>
<evidence type="ECO:0000313" key="2">
    <source>
        <dbReference type="EMBL" id="SCG84870.1"/>
    </source>
</evidence>
<gene>
    <name evidence="2" type="ORF">MCBB_0289</name>
</gene>
<keyword evidence="3" id="KW-1185">Reference proteome</keyword>
<organism evidence="2 3">
    <name type="scientific">Methanobacterium congolense</name>
    <dbReference type="NCBI Taxonomy" id="118062"/>
    <lineage>
        <taxon>Archaea</taxon>
        <taxon>Methanobacteriati</taxon>
        <taxon>Methanobacteriota</taxon>
        <taxon>Methanomada group</taxon>
        <taxon>Methanobacteria</taxon>
        <taxon>Methanobacteriales</taxon>
        <taxon>Methanobacteriaceae</taxon>
        <taxon>Methanobacterium</taxon>
    </lineage>
</organism>
<evidence type="ECO:0000313" key="3">
    <source>
        <dbReference type="Proteomes" id="UP000094707"/>
    </source>
</evidence>
<keyword evidence="1" id="KW-0812">Transmembrane</keyword>
<dbReference type="Proteomes" id="UP000094707">
    <property type="component" value="Chromosome I"/>
</dbReference>
<dbReference type="GeneID" id="30411153"/>
<keyword evidence="1" id="KW-1133">Transmembrane helix</keyword>
<proteinExistence type="predicted"/>
<feature type="transmembrane region" description="Helical" evidence="1">
    <location>
        <begin position="89"/>
        <end position="107"/>
    </location>
</feature>
<protein>
    <submittedName>
        <fullName evidence="2">Uncharacterized protein</fullName>
    </submittedName>
</protein>
<dbReference type="STRING" id="118062.MCBB_0289"/>
<dbReference type="RefSeq" id="WP_071905937.1">
    <property type="nucleotide sequence ID" value="NZ_LT607756.1"/>
</dbReference>
<feature type="transmembrane region" description="Helical" evidence="1">
    <location>
        <begin position="31"/>
        <end position="49"/>
    </location>
</feature>
<evidence type="ECO:0000256" key="1">
    <source>
        <dbReference type="SAM" id="Phobius"/>
    </source>
</evidence>
<dbReference type="AlphaFoldDB" id="A0A1D3L073"/>
<dbReference type="EMBL" id="LT607756">
    <property type="protein sequence ID" value="SCG84870.1"/>
    <property type="molecule type" value="Genomic_DNA"/>
</dbReference>
<feature type="transmembrane region" description="Helical" evidence="1">
    <location>
        <begin position="6"/>
        <end position="24"/>
    </location>
</feature>
<accession>A0A1D3L073</accession>
<keyword evidence="1" id="KW-0472">Membrane</keyword>
<dbReference type="InterPro" id="IPR035350">
    <property type="entry name" value="DUF5400"/>
</dbReference>
<dbReference type="OrthoDB" id="65971at2157"/>
<reference evidence="2 3" key="1">
    <citation type="submission" date="2016-08" db="EMBL/GenBank/DDBJ databases">
        <authorList>
            <person name="Seilhamer J.J."/>
        </authorList>
    </citation>
    <scope>NUCLEOTIDE SEQUENCE [LARGE SCALE GENOMIC DNA]</scope>
    <source>
        <strain evidence="2">Buetzberg</strain>
    </source>
</reference>